<feature type="transmembrane region" description="Helical" evidence="1">
    <location>
        <begin position="82"/>
        <end position="102"/>
    </location>
</feature>
<dbReference type="eggNOG" id="ENOG502ZYGR">
    <property type="taxonomic scope" value="Bacteria"/>
</dbReference>
<feature type="transmembrane region" description="Helical" evidence="1">
    <location>
        <begin position="108"/>
        <end position="129"/>
    </location>
</feature>
<evidence type="ECO:0000256" key="1">
    <source>
        <dbReference type="SAM" id="Phobius"/>
    </source>
</evidence>
<accession>V6SAR6</accession>
<comment type="caution">
    <text evidence="2">The sequence shown here is derived from an EMBL/GenBank/DDBJ whole genome shotgun (WGS) entry which is preliminary data.</text>
</comment>
<organism evidence="2 3">
    <name type="scientific">Flavobacterium enshiense DK69</name>
    <dbReference type="NCBI Taxonomy" id="1107311"/>
    <lineage>
        <taxon>Bacteria</taxon>
        <taxon>Pseudomonadati</taxon>
        <taxon>Bacteroidota</taxon>
        <taxon>Flavobacteriia</taxon>
        <taxon>Flavobacteriales</taxon>
        <taxon>Flavobacteriaceae</taxon>
        <taxon>Flavobacterium</taxon>
    </lineage>
</organism>
<dbReference type="Proteomes" id="UP000030149">
    <property type="component" value="Unassembled WGS sequence"/>
</dbReference>
<proteinExistence type="predicted"/>
<name>V6SAR6_9FLAO</name>
<dbReference type="OrthoDB" id="1360861at2"/>
<dbReference type="STRING" id="1107311.Q767_07850"/>
<dbReference type="PATRIC" id="fig|1107311.3.peg.1090"/>
<keyword evidence="3" id="KW-1185">Reference proteome</keyword>
<dbReference type="AlphaFoldDB" id="V6SAR6"/>
<feature type="transmembrane region" description="Helical" evidence="1">
    <location>
        <begin position="51"/>
        <end position="70"/>
    </location>
</feature>
<protein>
    <recommendedName>
        <fullName evidence="4">DUF4345 domain-containing protein</fullName>
    </recommendedName>
</protein>
<keyword evidence="1" id="KW-0812">Transmembrane</keyword>
<evidence type="ECO:0000313" key="2">
    <source>
        <dbReference type="EMBL" id="KGO96158.1"/>
    </source>
</evidence>
<reference evidence="2 3" key="2">
    <citation type="journal article" date="2015" name="Stand. Genomic Sci.">
        <title>High quality draft genomic sequence of Flavobacterium enshiense DK69(T) and comparison among Flavobacterium genomes.</title>
        <authorList>
            <person name="Zeng Z."/>
            <person name="Chen C."/>
            <person name="Du H."/>
            <person name="Wang G."/>
            <person name="Li M."/>
        </authorList>
    </citation>
    <scope>NUCLEOTIDE SEQUENCE [LARGE SCALE GENOMIC DNA]</scope>
    <source>
        <strain evidence="2 3">DK69</strain>
    </source>
</reference>
<reference evidence="3" key="1">
    <citation type="submission" date="2013-09" db="EMBL/GenBank/DDBJ databases">
        <authorList>
            <person name="Zeng Z."/>
            <person name="Chen C."/>
        </authorList>
    </citation>
    <scope>NUCLEOTIDE SEQUENCE [LARGE SCALE GENOMIC DNA]</scope>
    <source>
        <strain evidence="3">DK69</strain>
    </source>
</reference>
<keyword evidence="1" id="KW-0472">Membrane</keyword>
<evidence type="ECO:0008006" key="4">
    <source>
        <dbReference type="Google" id="ProtNLM"/>
    </source>
</evidence>
<keyword evidence="1" id="KW-1133">Transmembrane helix</keyword>
<evidence type="ECO:0000313" key="3">
    <source>
        <dbReference type="Proteomes" id="UP000030149"/>
    </source>
</evidence>
<sequence>MNKIAYYLTLFVAGITCLQFVPHAFLGFPAVLEHIAKGEIQEPAAQGMQMIWMYSSIMMLLSGIWMLFLAKPIKEGDSSARLQALLLSLGLILFGMACSYIARDVFNHLFFFTVEGILLLLAVTVFFNIKRDK</sequence>
<dbReference type="EMBL" id="JRLZ01000005">
    <property type="protein sequence ID" value="KGO96158.1"/>
    <property type="molecule type" value="Genomic_DNA"/>
</dbReference>
<dbReference type="RefSeq" id="WP_023573136.1">
    <property type="nucleotide sequence ID" value="NZ_AVCS01000008.1"/>
</dbReference>
<gene>
    <name evidence="2" type="ORF">Q767_07850</name>
</gene>